<reference evidence="1 2" key="1">
    <citation type="submission" date="2018-02" db="EMBL/GenBank/DDBJ databases">
        <title>The draft genome of Sphingobacterium gobiense H7.</title>
        <authorList>
            <person name="Li L."/>
            <person name="Liu L."/>
            <person name="Zhang X."/>
            <person name="Wang T."/>
            <person name="Liang L."/>
        </authorList>
    </citation>
    <scope>NUCLEOTIDE SEQUENCE [LARGE SCALE GENOMIC DNA]</scope>
    <source>
        <strain evidence="1 2">ACCC 05757</strain>
    </source>
</reference>
<protein>
    <submittedName>
        <fullName evidence="1">Uncharacterized protein</fullName>
    </submittedName>
</protein>
<comment type="caution">
    <text evidence="1">The sequence shown here is derived from an EMBL/GenBank/DDBJ whole genome shotgun (WGS) entry which is preliminary data.</text>
</comment>
<name>A0A2S9JD19_9SPHI</name>
<dbReference type="EMBL" id="PVBS01000006">
    <property type="protein sequence ID" value="PRD50763.1"/>
    <property type="molecule type" value="Genomic_DNA"/>
</dbReference>
<organism evidence="1 2">
    <name type="scientific">Sphingobacterium gobiense</name>
    <dbReference type="NCBI Taxonomy" id="1382456"/>
    <lineage>
        <taxon>Bacteria</taxon>
        <taxon>Pseudomonadati</taxon>
        <taxon>Bacteroidota</taxon>
        <taxon>Sphingobacteriia</taxon>
        <taxon>Sphingobacteriales</taxon>
        <taxon>Sphingobacteriaceae</taxon>
        <taxon>Sphingobacterium</taxon>
    </lineage>
</organism>
<gene>
    <name evidence="1" type="ORF">C5749_18895</name>
</gene>
<dbReference type="RefSeq" id="WP_105727784.1">
    <property type="nucleotide sequence ID" value="NZ_PVBS01000006.1"/>
</dbReference>
<evidence type="ECO:0000313" key="2">
    <source>
        <dbReference type="Proteomes" id="UP000238642"/>
    </source>
</evidence>
<dbReference type="AlphaFoldDB" id="A0A2S9JD19"/>
<evidence type="ECO:0000313" key="1">
    <source>
        <dbReference type="EMBL" id="PRD50763.1"/>
    </source>
</evidence>
<proteinExistence type="predicted"/>
<sequence>MNKSDSFITNKKQINEMKNTQKKLKAKHFRYLDKEYVKNPDRFLKEIVHEWGLNWSNNFNYLINSSLYPPMRTSTTFEYGFIYNHLAQMIEVGFVILRKYKLRPMPKADIFQFNCQEVFDAEIENSSAFPAKSLCAFYGFKSRKEWLAVLDDLLQRRDYTEDNMKELPLDHDYIVIREFLVKLPLVLNEIYKRGAL</sequence>
<dbReference type="Proteomes" id="UP000238642">
    <property type="component" value="Unassembled WGS sequence"/>
</dbReference>
<accession>A0A2S9JD19</accession>
<keyword evidence="2" id="KW-1185">Reference proteome</keyword>